<evidence type="ECO:0000256" key="1">
    <source>
        <dbReference type="ARBA" id="ARBA00004156"/>
    </source>
</evidence>
<comment type="similarity">
    <text evidence="3 9">Belongs to the adaptor complexes large subunit family.</text>
</comment>
<sequence>MLLLDEGKELHLMVTNSLKQDMNNPNPNIAGFALCTLGAIASAEMARDLADEVEKLLRSSSPALKKKATLCAVRLIRKEPELVEQFIPATRSLLSERNHAVLLTGVMLLREMAQLNAGCLESFRRMVPSLVRLLKTLTSSGYSPEYDVHGINDPFLQTSIVRLLQILGHNNDEASEAMNDVLAEIATNTQTTTNVGNAVLYEVVKCIMNIEAEGGLRVLAINNLGKFLLKPDRNIRYVALTTLLSTVQAGGNASEAVQRHRSTIVDCLREPDVTIRRRALSLCFSLINKSNVRGLVGELLDFLHVADREFKAYMVTELLIAADKYAPSPKWHVDTVLEIITTAGGYVQEQGLAEIIQIIAERSEFNQRAVQVLFRAITTANTGAQSLLQAASWCIGEFGDLLVNGGPLPASTRTVTSSARDDAGEVPAPTAGEVIEVLHRLIQDPTNSAGTRHYAINALVKLSTRLPNEAERIRNIISLYRRSIDEEMQQRSAEYTTLFDTFNAIRPAVLERMPVAQSKARTVVTTDLENHQQQQQQGGAIAAPAQQQQGGDLLDLLGDEPSQQQQQQQPAAGGGVDLLGDLDFGGAPATQQQQQQQQASSSSSGGLDDLLGGLLGGPTQQQQQQQQQGTGSGGLDDLLGGLLGGPSQPAAQPQQPQQPPQPQAGGLDFLMDMGAPQQQQQSAAVSFVAFEGDGLKLTFFPSRGAQPGTYEIKMVATNTSATQLSQVNIQVAVPKTCQVRLNAPSSTALEPFGAGPDITQLAHVTAPQGEKLRVLLRVSYSVGGGPVTVKQQAVSNFPENM</sequence>
<dbReference type="FunCoup" id="F2UPV6">
    <property type="interactions" value="2063"/>
</dbReference>
<dbReference type="OrthoDB" id="28053at2759"/>
<dbReference type="GO" id="GO:0006886">
    <property type="term" value="P:intracellular protein transport"/>
    <property type="evidence" value="ECO:0007669"/>
    <property type="project" value="UniProtKB-UniRule"/>
</dbReference>
<evidence type="ECO:0000313" key="13">
    <source>
        <dbReference type="Proteomes" id="UP000007799"/>
    </source>
</evidence>
<dbReference type="InterPro" id="IPR008152">
    <property type="entry name" value="Clathrin_a/b/g-adaptin_app_Ig"/>
</dbReference>
<keyword evidence="7 9" id="KW-0472">Membrane</keyword>
<evidence type="ECO:0000256" key="3">
    <source>
        <dbReference type="ARBA" id="ARBA00006613"/>
    </source>
</evidence>
<dbReference type="AlphaFoldDB" id="F2UPV6"/>
<dbReference type="PANTHER" id="PTHR22780">
    <property type="entry name" value="ADAPTIN, ALPHA/GAMMA/EPSILON"/>
    <property type="match status" value="1"/>
</dbReference>
<dbReference type="InterPro" id="IPR013041">
    <property type="entry name" value="Clathrin_app_Ig-like_sf"/>
</dbReference>
<dbReference type="InterPro" id="IPR016024">
    <property type="entry name" value="ARM-type_fold"/>
</dbReference>
<dbReference type="OMA" id="AICAMRI"/>
<dbReference type="InParanoid" id="F2UPV6"/>
<evidence type="ECO:0000256" key="8">
    <source>
        <dbReference type="ARBA" id="ARBA00023329"/>
    </source>
</evidence>
<comment type="subcellular location">
    <subcellularLocation>
        <location evidence="1">Cytoplasmic vesicle membrane</location>
    </subcellularLocation>
    <subcellularLocation>
        <location evidence="2">Golgi apparatus</location>
    </subcellularLocation>
</comment>
<dbReference type="Pfam" id="PF01602">
    <property type="entry name" value="Adaptin_N"/>
    <property type="match status" value="1"/>
</dbReference>
<dbReference type="InterPro" id="IPR011989">
    <property type="entry name" value="ARM-like"/>
</dbReference>
<feature type="region of interest" description="Disordered" evidence="10">
    <location>
        <begin position="521"/>
        <end position="669"/>
    </location>
</feature>
<keyword evidence="13" id="KW-1185">Reference proteome</keyword>
<keyword evidence="8 9" id="KW-0968">Cytoplasmic vesicle</keyword>
<feature type="compositionally biased region" description="Low complexity" evidence="10">
    <location>
        <begin position="578"/>
        <end position="655"/>
    </location>
</feature>
<evidence type="ECO:0000256" key="7">
    <source>
        <dbReference type="ARBA" id="ARBA00023136"/>
    </source>
</evidence>
<dbReference type="InterPro" id="IPR017107">
    <property type="entry name" value="AP1_complex_gsu"/>
</dbReference>
<dbReference type="STRING" id="946362.F2UPV6"/>
<dbReference type="SUPFAM" id="SSF49348">
    <property type="entry name" value="Clathrin adaptor appendage domain"/>
    <property type="match status" value="1"/>
</dbReference>
<evidence type="ECO:0000259" key="11">
    <source>
        <dbReference type="PROSITE" id="PS50180"/>
    </source>
</evidence>
<dbReference type="PIRSF" id="PIRSF037094">
    <property type="entry name" value="AP1_complex_gamma"/>
    <property type="match status" value="1"/>
</dbReference>
<dbReference type="SUPFAM" id="SSF48371">
    <property type="entry name" value="ARM repeat"/>
    <property type="match status" value="1"/>
</dbReference>
<dbReference type="GO" id="GO:0016192">
    <property type="term" value="P:vesicle-mediated transport"/>
    <property type="evidence" value="ECO:0007669"/>
    <property type="project" value="InterPro"/>
</dbReference>
<dbReference type="RefSeq" id="XP_004988889.1">
    <property type="nucleotide sequence ID" value="XM_004988832.1"/>
</dbReference>
<name>F2UPV6_SALR5</name>
<dbReference type="Pfam" id="PF02883">
    <property type="entry name" value="Alpha_adaptinC2"/>
    <property type="match status" value="1"/>
</dbReference>
<dbReference type="PROSITE" id="PS50180">
    <property type="entry name" value="GAE"/>
    <property type="match status" value="1"/>
</dbReference>
<dbReference type="GO" id="GO:0030121">
    <property type="term" value="C:AP-1 adaptor complex"/>
    <property type="evidence" value="ECO:0007669"/>
    <property type="project" value="InterPro"/>
</dbReference>
<keyword evidence="4 9" id="KW-0813">Transport</keyword>
<evidence type="ECO:0000256" key="9">
    <source>
        <dbReference type="PIRNR" id="PIRNR037094"/>
    </source>
</evidence>
<feature type="domain" description="GAE" evidence="11">
    <location>
        <begin position="682"/>
        <end position="798"/>
    </location>
</feature>
<dbReference type="Gene3D" id="1.25.10.10">
    <property type="entry name" value="Leucine-rich Repeat Variant"/>
    <property type="match status" value="1"/>
</dbReference>
<dbReference type="eggNOG" id="KOG1062">
    <property type="taxonomic scope" value="Eukaryota"/>
</dbReference>
<evidence type="ECO:0000256" key="4">
    <source>
        <dbReference type="ARBA" id="ARBA00022448"/>
    </source>
</evidence>
<accession>F2UPV6</accession>
<protein>
    <recommendedName>
        <fullName evidence="9">AP-1 complex subunit gamma</fullName>
    </recommendedName>
</protein>
<evidence type="ECO:0000256" key="6">
    <source>
        <dbReference type="ARBA" id="ARBA00023034"/>
    </source>
</evidence>
<dbReference type="EMBL" id="GL832987">
    <property type="protein sequence ID" value="EGD79661.1"/>
    <property type="molecule type" value="Genomic_DNA"/>
</dbReference>
<dbReference type="Gene3D" id="2.60.40.1230">
    <property type="match status" value="1"/>
</dbReference>
<dbReference type="KEGG" id="sre:PTSG_10511"/>
<dbReference type="SMART" id="SM00809">
    <property type="entry name" value="Alpha_adaptinC2"/>
    <property type="match status" value="1"/>
</dbReference>
<reference evidence="12" key="1">
    <citation type="submission" date="2009-08" db="EMBL/GenBank/DDBJ databases">
        <title>Annotation of Salpingoeca rosetta.</title>
        <authorList>
            <consortium name="The Broad Institute Genome Sequencing Platform"/>
            <person name="Russ C."/>
            <person name="Cuomo C."/>
            <person name="Burger G."/>
            <person name="Gray M.W."/>
            <person name="Holland P.W.H."/>
            <person name="King N."/>
            <person name="Lang F.B.F."/>
            <person name="Roger A.J."/>
            <person name="Ruiz-Trillo I."/>
            <person name="Young S.K."/>
            <person name="Zeng Q."/>
            <person name="Gargeya S."/>
            <person name="Alvarado L."/>
            <person name="Berlin A."/>
            <person name="Chapman S.B."/>
            <person name="Chen Z."/>
            <person name="Freedman E."/>
            <person name="Gellesch M."/>
            <person name="Goldberg J."/>
            <person name="Griggs A."/>
            <person name="Gujja S."/>
            <person name="Heilman E."/>
            <person name="Heiman D."/>
            <person name="Howarth C."/>
            <person name="Mehta T."/>
            <person name="Neiman D."/>
            <person name="Pearson M."/>
            <person name="Roberts A."/>
            <person name="Saif S."/>
            <person name="Shea T."/>
            <person name="Shenoy N."/>
            <person name="Sisk P."/>
            <person name="Stolte C."/>
            <person name="Sykes S."/>
            <person name="White J."/>
            <person name="Yandava C."/>
            <person name="Haas B."/>
            <person name="Nusbaum C."/>
            <person name="Birren B."/>
        </authorList>
    </citation>
    <scope>NUCLEOTIDE SEQUENCE [LARGE SCALE GENOMIC DNA]</scope>
    <source>
        <strain evidence="12">ATCC 50818</strain>
    </source>
</reference>
<evidence type="ECO:0000256" key="2">
    <source>
        <dbReference type="ARBA" id="ARBA00004555"/>
    </source>
</evidence>
<evidence type="ECO:0000313" key="12">
    <source>
        <dbReference type="EMBL" id="EGD79661.1"/>
    </source>
</evidence>
<organism evidence="13">
    <name type="scientific">Salpingoeca rosetta (strain ATCC 50818 / BSB-021)</name>
    <dbReference type="NCBI Taxonomy" id="946362"/>
    <lineage>
        <taxon>Eukaryota</taxon>
        <taxon>Choanoflagellata</taxon>
        <taxon>Craspedida</taxon>
        <taxon>Salpingoecidae</taxon>
        <taxon>Salpingoeca</taxon>
    </lineage>
</organism>
<keyword evidence="5 9" id="KW-0653">Protein transport</keyword>
<proteinExistence type="inferred from homology"/>
<gene>
    <name evidence="12" type="ORF">PTSG_10511</name>
</gene>
<dbReference type="Proteomes" id="UP000007799">
    <property type="component" value="Unassembled WGS sequence"/>
</dbReference>
<evidence type="ECO:0000256" key="10">
    <source>
        <dbReference type="SAM" id="MobiDB-lite"/>
    </source>
</evidence>
<feature type="compositionally biased region" description="Low complexity" evidence="10">
    <location>
        <begin position="532"/>
        <end position="551"/>
    </location>
</feature>
<dbReference type="GeneID" id="16069431"/>
<dbReference type="InterPro" id="IPR050840">
    <property type="entry name" value="Adaptor_Complx_Large_Subunit"/>
</dbReference>
<keyword evidence="6 9" id="KW-0333">Golgi apparatus</keyword>
<dbReference type="InterPro" id="IPR008153">
    <property type="entry name" value="GAE_dom"/>
</dbReference>
<dbReference type="InterPro" id="IPR002553">
    <property type="entry name" value="Clathrin/coatomer_adapt-like_N"/>
</dbReference>
<evidence type="ECO:0000256" key="5">
    <source>
        <dbReference type="ARBA" id="ARBA00022927"/>
    </source>
</evidence>